<name>A0A7W2Q1M3_9PSED</name>
<evidence type="ECO:0000313" key="1">
    <source>
        <dbReference type="EMBL" id="MBA6068658.1"/>
    </source>
</evidence>
<dbReference type="AlphaFoldDB" id="A0A7W2Q1M3"/>
<organism evidence="1 2">
    <name type="scientific">Pseudomonas mosselii</name>
    <dbReference type="NCBI Taxonomy" id="78327"/>
    <lineage>
        <taxon>Bacteria</taxon>
        <taxon>Pseudomonadati</taxon>
        <taxon>Pseudomonadota</taxon>
        <taxon>Gammaproteobacteria</taxon>
        <taxon>Pseudomonadales</taxon>
        <taxon>Pseudomonadaceae</taxon>
        <taxon>Pseudomonas</taxon>
    </lineage>
</organism>
<gene>
    <name evidence="1" type="ORF">H4C75_28375</name>
</gene>
<reference evidence="1 2" key="1">
    <citation type="submission" date="2020-07" db="EMBL/GenBank/DDBJ databases">
        <title>Diversity of carbapenemase encoding genes among Pseudomonas putida group clinical isolates in a tertiary Brazilian hospital.</title>
        <authorList>
            <person name="Alberto-Lei F."/>
            <person name="Nodari C.S."/>
            <person name="Streling A.P."/>
            <person name="Paulino J.T."/>
            <person name="Bessa-Neto F.O."/>
            <person name="Cayo R."/>
            <person name="Gales A.C."/>
        </authorList>
    </citation>
    <scope>NUCLEOTIDE SEQUENCE [LARGE SCALE GENOMIC DNA]</scope>
    <source>
        <strain evidence="1 2">14802</strain>
    </source>
</reference>
<dbReference type="EMBL" id="JACGDE010000043">
    <property type="protein sequence ID" value="MBA6068658.1"/>
    <property type="molecule type" value="Genomic_DNA"/>
</dbReference>
<accession>A0A7W2Q1M3</accession>
<protein>
    <submittedName>
        <fullName evidence="1">Uncharacterized protein</fullName>
    </submittedName>
</protein>
<dbReference type="Proteomes" id="UP000541770">
    <property type="component" value="Unassembled WGS sequence"/>
</dbReference>
<dbReference type="RefSeq" id="WP_182325358.1">
    <property type="nucleotide sequence ID" value="NZ_JACGDE010000043.1"/>
</dbReference>
<evidence type="ECO:0000313" key="2">
    <source>
        <dbReference type="Proteomes" id="UP000541770"/>
    </source>
</evidence>
<proteinExistence type="predicted"/>
<comment type="caution">
    <text evidence="1">The sequence shown here is derived from an EMBL/GenBank/DDBJ whole genome shotgun (WGS) entry which is preliminary data.</text>
</comment>
<sequence length="105" mass="11770">MTLSAEQLFEQLRQAIDRSVAEESFAIVRTAAEASGMAGGEKDGNVMSLQYQYVYTDASQAQVTLAIKSWDTSSPFQIKPDRNKMTVELIRGGRTEQSYTDFYED</sequence>